<evidence type="ECO:0000313" key="4">
    <source>
        <dbReference type="Proteomes" id="UP000482960"/>
    </source>
</evidence>
<dbReference type="EMBL" id="BLPG01000001">
    <property type="protein sequence ID" value="GFJ86604.1"/>
    <property type="molecule type" value="Genomic_DNA"/>
</dbReference>
<sequence length="632" mass="70360">MTAVEERMPKVQSAAAPTPFPPIEEYAFLSNCHTGALVGPDGSVDWLCVPSFDSPSIFGSLLDREAGNFRFGPYGFNHPVSRRYVPGTNILETTWRTGGGWVVVRDALTLVARGGAPDTVTPHTRPPTDDDADHVLVRVVECTEGRVEVEMVCEPIFDYGRAPAQWRLLDADQHTAEATGAGATVRLVTDLPLGIEGDRVRGRHALRAGERAFCALSWGDPRDVPQTVQEAEARLADTTRYWHHWLSGARIPDHRWREPLQRSALTIKGLTYMPTGATVAALTTSLPETPGGERNWDYRYTWMRDSTFTLQALHYMNLDWEADEFMQFVADVEANEDGALQIMYGIDGRRDLTESTRDELSGYAGAQPVRIGNGAYNQRQNDVYGAVLDSILLHSRNSERLPRRLWPIVQSQAECATKIWQQPDQGIWEARGEPQHYVSSKLMSWIALDRAATLAEIRGDPRLAAKWRGTAEEIHADILANGVSPRGVLRQHYATDALDASTLLAALFHFLPPDDSRIRKTVDAIADELTENGFVLRYRTDETDDGMSGKEGTFLICSFWQVSALTMVGEMQRARDLMERLLRVASPLGLYAEEFDADTGRFLGNFPQAFSHLALIEAASRIILHEMLGALV</sequence>
<dbReference type="InterPro" id="IPR008928">
    <property type="entry name" value="6-hairpin_glycosidase_sf"/>
</dbReference>
<gene>
    <name evidence="3" type="ORF">Prum_002460</name>
</gene>
<feature type="domain" description="GH15-like" evidence="1">
    <location>
        <begin position="258"/>
        <end position="619"/>
    </location>
</feature>
<accession>A0A6V8KRX5</accession>
<evidence type="ECO:0000313" key="3">
    <source>
        <dbReference type="EMBL" id="GFJ86604.1"/>
    </source>
</evidence>
<reference evidence="3 4" key="2">
    <citation type="submission" date="2020-03" db="EMBL/GenBank/DDBJ databases">
        <authorList>
            <person name="Ichikawa N."/>
            <person name="Kimura A."/>
            <person name="Kitahashi Y."/>
            <person name="Uohara A."/>
        </authorList>
    </citation>
    <scope>NUCLEOTIDE SEQUENCE [LARGE SCALE GENOMIC DNA]</scope>
    <source>
        <strain evidence="3 4">NBRC 108638</strain>
    </source>
</reference>
<name>A0A6V8KRX5_9ACTN</name>
<dbReference type="PANTHER" id="PTHR31616">
    <property type="entry name" value="TREHALASE"/>
    <property type="match status" value="1"/>
</dbReference>
<dbReference type="RefSeq" id="WP_246277564.1">
    <property type="nucleotide sequence ID" value="NZ_BAABJB010000030.1"/>
</dbReference>
<dbReference type="InterPro" id="IPR011613">
    <property type="entry name" value="GH15-like"/>
</dbReference>
<dbReference type="Pfam" id="PF00723">
    <property type="entry name" value="Glyco_hydro_15"/>
    <property type="match status" value="1"/>
</dbReference>
<dbReference type="GO" id="GO:0015927">
    <property type="term" value="F:trehalase activity"/>
    <property type="evidence" value="ECO:0007669"/>
    <property type="project" value="TreeGrafter"/>
</dbReference>
<comment type="caution">
    <text evidence="3">The sequence shown here is derived from an EMBL/GenBank/DDBJ whole genome shotgun (WGS) entry which is preliminary data.</text>
</comment>
<reference evidence="3 4" key="1">
    <citation type="submission" date="2020-03" db="EMBL/GenBank/DDBJ databases">
        <title>Whole genome shotgun sequence of Phytohabitans rumicis NBRC 108638.</title>
        <authorList>
            <person name="Komaki H."/>
            <person name="Tamura T."/>
        </authorList>
    </citation>
    <scope>NUCLEOTIDE SEQUENCE [LARGE SCALE GENOMIC DNA]</scope>
    <source>
        <strain evidence="3 4">NBRC 108638</strain>
    </source>
</reference>
<evidence type="ECO:0000259" key="1">
    <source>
        <dbReference type="Pfam" id="PF00723"/>
    </source>
</evidence>
<feature type="domain" description="Trehalase-like N-terminal" evidence="2">
    <location>
        <begin position="21"/>
        <end position="96"/>
    </location>
</feature>
<dbReference type="Proteomes" id="UP000482960">
    <property type="component" value="Unassembled WGS sequence"/>
</dbReference>
<keyword evidence="4" id="KW-1185">Reference proteome</keyword>
<dbReference type="GO" id="GO:0005993">
    <property type="term" value="P:trehalose catabolic process"/>
    <property type="evidence" value="ECO:0007669"/>
    <property type="project" value="TreeGrafter"/>
</dbReference>
<dbReference type="Pfam" id="PF19291">
    <property type="entry name" value="TREH_N"/>
    <property type="match status" value="1"/>
</dbReference>
<dbReference type="InterPro" id="IPR012341">
    <property type="entry name" value="6hp_glycosidase-like_sf"/>
</dbReference>
<dbReference type="AlphaFoldDB" id="A0A6V8KRX5"/>
<proteinExistence type="predicted"/>
<organism evidence="3 4">
    <name type="scientific">Phytohabitans rumicis</name>
    <dbReference type="NCBI Taxonomy" id="1076125"/>
    <lineage>
        <taxon>Bacteria</taxon>
        <taxon>Bacillati</taxon>
        <taxon>Actinomycetota</taxon>
        <taxon>Actinomycetes</taxon>
        <taxon>Micromonosporales</taxon>
        <taxon>Micromonosporaceae</taxon>
    </lineage>
</organism>
<evidence type="ECO:0000259" key="2">
    <source>
        <dbReference type="Pfam" id="PF19291"/>
    </source>
</evidence>
<dbReference type="SUPFAM" id="SSF48208">
    <property type="entry name" value="Six-hairpin glycosidases"/>
    <property type="match status" value="1"/>
</dbReference>
<dbReference type="Gene3D" id="1.50.10.10">
    <property type="match status" value="1"/>
</dbReference>
<dbReference type="InterPro" id="IPR045582">
    <property type="entry name" value="Trehalase-like_N"/>
</dbReference>
<dbReference type="PANTHER" id="PTHR31616:SF10">
    <property type="entry name" value="TREHALASE"/>
    <property type="match status" value="1"/>
</dbReference>
<protein>
    <submittedName>
        <fullName evidence="3">Trehalase</fullName>
    </submittedName>
</protein>